<organism evidence="3 4">
    <name type="scientific">Scytalopus superciliaris</name>
    <dbReference type="NCBI Taxonomy" id="312124"/>
    <lineage>
        <taxon>Eukaryota</taxon>
        <taxon>Metazoa</taxon>
        <taxon>Chordata</taxon>
        <taxon>Craniata</taxon>
        <taxon>Vertebrata</taxon>
        <taxon>Euteleostomi</taxon>
        <taxon>Archelosauria</taxon>
        <taxon>Archosauria</taxon>
        <taxon>Dinosauria</taxon>
        <taxon>Saurischia</taxon>
        <taxon>Theropoda</taxon>
        <taxon>Coelurosauria</taxon>
        <taxon>Aves</taxon>
        <taxon>Neognathae</taxon>
        <taxon>Neoaves</taxon>
        <taxon>Telluraves</taxon>
        <taxon>Australaves</taxon>
        <taxon>Passeriformes</taxon>
        <taxon>Rhinocryptidae</taxon>
        <taxon>Scytalopus</taxon>
    </lineage>
</organism>
<dbReference type="GO" id="GO:0045505">
    <property type="term" value="F:dynein intermediate chain binding"/>
    <property type="evidence" value="ECO:0007669"/>
    <property type="project" value="InterPro"/>
</dbReference>
<dbReference type="Proteomes" id="UP000580825">
    <property type="component" value="Unassembled WGS sequence"/>
</dbReference>
<feature type="non-terminal residue" evidence="3">
    <location>
        <position position="52"/>
    </location>
</feature>
<proteinExistence type="inferred from homology"/>
<dbReference type="Pfam" id="PF12780">
    <property type="entry name" value="AAA_8"/>
    <property type="match status" value="1"/>
</dbReference>
<name>A0A7L1YCL2_9PASS</name>
<feature type="non-terminal residue" evidence="3">
    <location>
        <position position="1"/>
    </location>
</feature>
<dbReference type="GO" id="GO:0051959">
    <property type="term" value="F:dynein light intermediate chain binding"/>
    <property type="evidence" value="ECO:0007669"/>
    <property type="project" value="InterPro"/>
</dbReference>
<dbReference type="GO" id="GO:0007018">
    <property type="term" value="P:microtubule-based movement"/>
    <property type="evidence" value="ECO:0007669"/>
    <property type="project" value="InterPro"/>
</dbReference>
<evidence type="ECO:0000313" key="3">
    <source>
        <dbReference type="EMBL" id="NXP18928.1"/>
    </source>
</evidence>
<dbReference type="InterPro" id="IPR024317">
    <property type="entry name" value="Dynein_heavy_chain_D4_dom"/>
</dbReference>
<gene>
    <name evidence="3" type="primary">Dnah9_1</name>
    <name evidence="3" type="ORF">SCYSUP_R15444</name>
</gene>
<dbReference type="PANTHER" id="PTHR46961">
    <property type="entry name" value="DYNEIN HEAVY CHAIN 1, AXONEMAL-LIKE PROTEIN"/>
    <property type="match status" value="1"/>
</dbReference>
<sequence length="52" mass="5497">TTPVALHPQADLASLYLKAGVKNTGTVFLLTDAQVAHEQFLVLVNDFLASGT</sequence>
<dbReference type="InterPro" id="IPR027417">
    <property type="entry name" value="P-loop_NTPase"/>
</dbReference>
<evidence type="ECO:0000313" key="4">
    <source>
        <dbReference type="Proteomes" id="UP000580825"/>
    </source>
</evidence>
<evidence type="ECO:0000259" key="2">
    <source>
        <dbReference type="Pfam" id="PF12780"/>
    </source>
</evidence>
<dbReference type="EMBL" id="VXBX01002035">
    <property type="protein sequence ID" value="NXP18928.1"/>
    <property type="molecule type" value="Genomic_DNA"/>
</dbReference>
<comment type="caution">
    <text evidence="3">The sequence shown here is derived from an EMBL/GenBank/DDBJ whole genome shotgun (WGS) entry which is preliminary data.</text>
</comment>
<feature type="domain" description="Dynein heavy chain AAA module D4" evidence="2">
    <location>
        <begin position="10"/>
        <end position="52"/>
    </location>
</feature>
<reference evidence="3 4" key="1">
    <citation type="submission" date="2019-09" db="EMBL/GenBank/DDBJ databases">
        <title>Bird 10,000 Genomes (B10K) Project - Family phase.</title>
        <authorList>
            <person name="Zhang G."/>
        </authorList>
    </citation>
    <scope>NUCLEOTIDE SEQUENCE [LARGE SCALE GENOMIC DNA]</scope>
    <source>
        <strain evidence="3">B10K-DU-002-46</strain>
        <tissue evidence="3">Muscle</tissue>
    </source>
</reference>
<dbReference type="InterPro" id="IPR026983">
    <property type="entry name" value="DHC"/>
</dbReference>
<dbReference type="PANTHER" id="PTHR46961:SF16">
    <property type="entry name" value="DYNEIN AXONEMAL HEAVY CHAIN 17-RELATED"/>
    <property type="match status" value="1"/>
</dbReference>
<comment type="similarity">
    <text evidence="1">Belongs to the dynein heavy chain family.</text>
</comment>
<dbReference type="AlphaFoldDB" id="A0A7L1YCL2"/>
<accession>A0A7L1YCL2</accession>
<keyword evidence="4" id="KW-1185">Reference proteome</keyword>
<protein>
    <submittedName>
        <fullName evidence="3">DYH9 protein</fullName>
    </submittedName>
</protein>
<dbReference type="Gene3D" id="3.40.50.300">
    <property type="entry name" value="P-loop containing nucleotide triphosphate hydrolases"/>
    <property type="match status" value="1"/>
</dbReference>
<evidence type="ECO:0000256" key="1">
    <source>
        <dbReference type="ARBA" id="ARBA00008887"/>
    </source>
</evidence>
<dbReference type="GO" id="GO:0030286">
    <property type="term" value="C:dynein complex"/>
    <property type="evidence" value="ECO:0007669"/>
    <property type="project" value="InterPro"/>
</dbReference>